<gene>
    <name evidence="2" type="primary">sprT</name>
    <name evidence="2" type="ORF">GPLA_1803</name>
</gene>
<dbReference type="GO" id="GO:0006950">
    <property type="term" value="P:response to stress"/>
    <property type="evidence" value="ECO:0007669"/>
    <property type="project" value="UniProtKB-ARBA"/>
</dbReference>
<dbReference type="Proteomes" id="UP000006322">
    <property type="component" value="Unassembled WGS sequence"/>
</dbReference>
<evidence type="ECO:0000313" key="2">
    <source>
        <dbReference type="EMBL" id="GAC32713.1"/>
    </source>
</evidence>
<proteinExistence type="predicted"/>
<reference evidence="3" key="1">
    <citation type="journal article" date="2014" name="Environ. Microbiol.">
        <title>Comparative genomics of the marine bacterial genus Glaciecola reveals the high degree of genomic diversity and genomic characteristic for cold adaptation.</title>
        <authorList>
            <person name="Qin Q.L."/>
            <person name="Xie B.B."/>
            <person name="Yu Y."/>
            <person name="Shu Y.L."/>
            <person name="Rong J.C."/>
            <person name="Zhang Y.J."/>
            <person name="Zhao D.L."/>
            <person name="Chen X.L."/>
            <person name="Zhang X.Y."/>
            <person name="Chen B."/>
            <person name="Zhou B.C."/>
            <person name="Zhang Y.Z."/>
        </authorList>
    </citation>
    <scope>NUCLEOTIDE SEQUENCE [LARGE SCALE GENOMIC DNA]</scope>
    <source>
        <strain evidence="3">LMG 21857</strain>
    </source>
</reference>
<protein>
    <submittedName>
        <fullName evidence="2">SprT protein</fullName>
    </submittedName>
</protein>
<dbReference type="PANTHER" id="PTHR38773:SF1">
    <property type="entry name" value="PROTEIN SPRT"/>
    <property type="match status" value="1"/>
</dbReference>
<dbReference type="InterPro" id="IPR006640">
    <property type="entry name" value="SprT-like_domain"/>
</dbReference>
<sequence>MQSNITARVIACIEHANRQLNIRLPEPKISFNQRGKIAGCARLQTNELRFNPVLLTDNFTAFMEEVVPHEVCHLVAYNVYGRVKPHGKQWQGLMEHLFGLTGHTYHKMDVTKVTGKTFAYLCLCGQVELSIRRHNKILRQQQRYICRQCNEVLRPS</sequence>
<keyword evidence="3" id="KW-1185">Reference proteome</keyword>
<dbReference type="EMBL" id="BAER01000044">
    <property type="protein sequence ID" value="GAC32713.1"/>
    <property type="molecule type" value="Genomic_DNA"/>
</dbReference>
<name>K6ZV91_9ALTE</name>
<feature type="domain" description="SprT-like" evidence="1">
    <location>
        <begin position="7"/>
        <end position="156"/>
    </location>
</feature>
<dbReference type="AlphaFoldDB" id="K6ZV91"/>
<dbReference type="STRING" id="1129793.GPLA_1803"/>
<dbReference type="Pfam" id="PF10263">
    <property type="entry name" value="SprT-like"/>
    <property type="match status" value="1"/>
</dbReference>
<comment type="caution">
    <text evidence="2">The sequence shown here is derived from an EMBL/GenBank/DDBJ whole genome shotgun (WGS) entry which is preliminary data.</text>
</comment>
<dbReference type="SMART" id="SM00731">
    <property type="entry name" value="SprT"/>
    <property type="match status" value="1"/>
</dbReference>
<organism evidence="2 3">
    <name type="scientific">Paraglaciecola polaris LMG 21857</name>
    <dbReference type="NCBI Taxonomy" id="1129793"/>
    <lineage>
        <taxon>Bacteria</taxon>
        <taxon>Pseudomonadati</taxon>
        <taxon>Pseudomonadota</taxon>
        <taxon>Gammaproteobacteria</taxon>
        <taxon>Alteromonadales</taxon>
        <taxon>Alteromonadaceae</taxon>
        <taxon>Paraglaciecola</taxon>
    </lineage>
</organism>
<dbReference type="PANTHER" id="PTHR38773">
    <property type="entry name" value="PROTEIN SPRT"/>
    <property type="match status" value="1"/>
</dbReference>
<evidence type="ECO:0000313" key="3">
    <source>
        <dbReference type="Proteomes" id="UP000006322"/>
    </source>
</evidence>
<dbReference type="NCBIfam" id="NF003421">
    <property type="entry name" value="PRK04860.1"/>
    <property type="match status" value="1"/>
</dbReference>
<accession>K6ZV91</accession>
<evidence type="ECO:0000259" key="1">
    <source>
        <dbReference type="SMART" id="SM00731"/>
    </source>
</evidence>
<dbReference type="Pfam" id="PF17283">
    <property type="entry name" value="Zn_ribbon_SprT"/>
    <property type="match status" value="1"/>
</dbReference>
<dbReference type="InterPro" id="IPR035240">
    <property type="entry name" value="SprT_Zn_ribbon"/>
</dbReference>